<feature type="compositionally biased region" description="Low complexity" evidence="1">
    <location>
        <begin position="57"/>
        <end position="67"/>
    </location>
</feature>
<dbReference type="EMBL" id="CADCUT010000120">
    <property type="protein sequence ID" value="CAA9412053.1"/>
    <property type="molecule type" value="Genomic_DNA"/>
</dbReference>
<proteinExistence type="predicted"/>
<name>A0A6J4PBW1_9ACTN</name>
<sequence>WGARASAWGGLGGGQRCQVLGVTSWRGWGPRWSRCWRSCSRCSTSTFRGGTGGRGSRSGSATSTGSGCRRRDLRWTPPPPSCTTSRRRGCTCGWETFFGSTAWVIRGAPRWCGSRSPTRARGSPTWAPSGWCSAREGCPGAGWCSTPSRSGCCPCTSPETPPTWRGPARRRACPWRSSPGTASATGSRSPDWPTRSRKRATPATSPSRWRRPTGWVTPTGAPSASTPTSGPTAKMQIKSRG</sequence>
<evidence type="ECO:0000313" key="2">
    <source>
        <dbReference type="EMBL" id="CAA9412053.1"/>
    </source>
</evidence>
<gene>
    <name evidence="2" type="ORF">AVDCRST_MAG03-1935</name>
</gene>
<accession>A0A6J4PBW1</accession>
<reference evidence="2" key="1">
    <citation type="submission" date="2020-02" db="EMBL/GenBank/DDBJ databases">
        <authorList>
            <person name="Meier V. D."/>
        </authorList>
    </citation>
    <scope>NUCLEOTIDE SEQUENCE</scope>
    <source>
        <strain evidence="2">AVDCRST_MAG03</strain>
    </source>
</reference>
<feature type="non-terminal residue" evidence="2">
    <location>
        <position position="241"/>
    </location>
</feature>
<dbReference type="AlphaFoldDB" id="A0A6J4PBW1"/>
<feature type="non-terminal residue" evidence="2">
    <location>
        <position position="1"/>
    </location>
</feature>
<feature type="region of interest" description="Disordered" evidence="1">
    <location>
        <begin position="158"/>
        <end position="241"/>
    </location>
</feature>
<evidence type="ECO:0000256" key="1">
    <source>
        <dbReference type="SAM" id="MobiDB-lite"/>
    </source>
</evidence>
<feature type="compositionally biased region" description="Low complexity" evidence="1">
    <location>
        <begin position="217"/>
        <end position="233"/>
    </location>
</feature>
<organism evidence="2">
    <name type="scientific">uncultured Rubrobacteraceae bacterium</name>
    <dbReference type="NCBI Taxonomy" id="349277"/>
    <lineage>
        <taxon>Bacteria</taxon>
        <taxon>Bacillati</taxon>
        <taxon>Actinomycetota</taxon>
        <taxon>Rubrobacteria</taxon>
        <taxon>Rubrobacterales</taxon>
        <taxon>Rubrobacteraceae</taxon>
        <taxon>environmental samples</taxon>
    </lineage>
</organism>
<protein>
    <submittedName>
        <fullName evidence="2">Uncharacterized protein</fullName>
    </submittedName>
</protein>
<feature type="compositionally biased region" description="Polar residues" evidence="1">
    <location>
        <begin position="178"/>
        <end position="188"/>
    </location>
</feature>
<feature type="region of interest" description="Disordered" evidence="1">
    <location>
        <begin position="44"/>
        <end position="74"/>
    </location>
</feature>